<gene>
    <name evidence="1" type="ORF">NX720_01400</name>
</gene>
<dbReference type="EMBL" id="CP103300">
    <property type="protein sequence ID" value="UYM16616.1"/>
    <property type="molecule type" value="Genomic_DNA"/>
</dbReference>
<keyword evidence="2" id="KW-1185">Reference proteome</keyword>
<sequence length="255" mass="28248">MDISVRETEIGADAGTMGCELLSLGTSTYQKASDYAPKIEYSAYDKDAHLSMSMLPDKEYDLYIKTACWSPQRAFSRLTLPQSFIKSAKKKFSEMIIHPKPYETPWDQALLDNSDKKYIVTNSMYLKLYSVEASEAETDIRIDLKNITLHLDLIRGNDTDCIVCEDFWRKTFNLHVTWHYPLPAKSDTTADVPTTSILTGAMAVAGTSENVTFSATAPTPEGNSSIHLRTTSSSNSLIPSLVAITLSVIAGVLKQ</sequence>
<protein>
    <submittedName>
        <fullName evidence="1">Uncharacterized protein</fullName>
    </submittedName>
</protein>
<name>A0ABY6GX26_9GAMM</name>
<evidence type="ECO:0000313" key="2">
    <source>
        <dbReference type="Proteomes" id="UP001163255"/>
    </source>
</evidence>
<dbReference type="Proteomes" id="UP001163255">
    <property type="component" value="Chromosome"/>
</dbReference>
<organism evidence="1 2">
    <name type="scientific">Endozoicomonas euniceicola</name>
    <dbReference type="NCBI Taxonomy" id="1234143"/>
    <lineage>
        <taxon>Bacteria</taxon>
        <taxon>Pseudomonadati</taxon>
        <taxon>Pseudomonadota</taxon>
        <taxon>Gammaproteobacteria</taxon>
        <taxon>Oceanospirillales</taxon>
        <taxon>Endozoicomonadaceae</taxon>
        <taxon>Endozoicomonas</taxon>
    </lineage>
</organism>
<dbReference type="RefSeq" id="WP_262598911.1">
    <property type="nucleotide sequence ID" value="NZ_CP103300.1"/>
</dbReference>
<proteinExistence type="predicted"/>
<accession>A0ABY6GX26</accession>
<evidence type="ECO:0000313" key="1">
    <source>
        <dbReference type="EMBL" id="UYM16616.1"/>
    </source>
</evidence>
<reference evidence="1" key="1">
    <citation type="submission" date="2022-10" db="EMBL/GenBank/DDBJ databases">
        <title>Completed Genome Sequence of two octocoral isolated bacterium, Endozoicomonas euniceicola EF212T and Endozoicomonas gorgoniicola PS125T.</title>
        <authorList>
            <person name="Chiou Y.-J."/>
            <person name="Chen Y.-H."/>
        </authorList>
    </citation>
    <scope>NUCLEOTIDE SEQUENCE</scope>
    <source>
        <strain evidence="1">EF212</strain>
    </source>
</reference>